<dbReference type="Proteomes" id="UP000050424">
    <property type="component" value="Unassembled WGS sequence"/>
</dbReference>
<dbReference type="OrthoDB" id="5239281at2759"/>
<reference evidence="2 3" key="1">
    <citation type="submission" date="2015-09" db="EMBL/GenBank/DDBJ databases">
        <title>Draft genome of a European isolate of the apple canker pathogen Neonectria ditissima.</title>
        <authorList>
            <person name="Gomez-Cortecero A."/>
            <person name="Harrison R.J."/>
            <person name="Armitage A.D."/>
        </authorList>
    </citation>
    <scope>NUCLEOTIDE SEQUENCE [LARGE SCALE GENOMIC DNA]</scope>
    <source>
        <strain evidence="2 3">R09/05</strain>
    </source>
</reference>
<evidence type="ECO:0000313" key="2">
    <source>
        <dbReference type="EMBL" id="KPM37205.1"/>
    </source>
</evidence>
<protein>
    <recommendedName>
        <fullName evidence="4">Myb-like domain-containing protein</fullName>
    </recommendedName>
</protein>
<evidence type="ECO:0000256" key="1">
    <source>
        <dbReference type="SAM" id="MobiDB-lite"/>
    </source>
</evidence>
<name>A0A0P7B984_9HYPO</name>
<accession>A0A0P7B984</accession>
<comment type="caution">
    <text evidence="2">The sequence shown here is derived from an EMBL/GenBank/DDBJ whole genome shotgun (WGS) entry which is preliminary data.</text>
</comment>
<keyword evidence="3" id="KW-1185">Reference proteome</keyword>
<evidence type="ECO:0008006" key="4">
    <source>
        <dbReference type="Google" id="ProtNLM"/>
    </source>
</evidence>
<organism evidence="2 3">
    <name type="scientific">Neonectria ditissima</name>
    <dbReference type="NCBI Taxonomy" id="78410"/>
    <lineage>
        <taxon>Eukaryota</taxon>
        <taxon>Fungi</taxon>
        <taxon>Dikarya</taxon>
        <taxon>Ascomycota</taxon>
        <taxon>Pezizomycotina</taxon>
        <taxon>Sordariomycetes</taxon>
        <taxon>Hypocreomycetidae</taxon>
        <taxon>Hypocreales</taxon>
        <taxon>Nectriaceae</taxon>
        <taxon>Neonectria</taxon>
    </lineage>
</organism>
<dbReference type="AlphaFoldDB" id="A0A0P7B984"/>
<feature type="region of interest" description="Disordered" evidence="1">
    <location>
        <begin position="65"/>
        <end position="150"/>
    </location>
</feature>
<dbReference type="STRING" id="78410.A0A0P7B984"/>
<sequence>MPAKKTSSTGSDGETPLGLTDGELRFIKAIFDNMTQKPDANWDLVADGLGLKDAKCAKERFRQMSVRHGWGGQAPATASPRKAKAGASTSGDNKVTKKPRTPRKKVKKDSDSEAETKQEVKEEEVKKEVKTEVKTEDNDATMGESDGSAA</sequence>
<proteinExistence type="predicted"/>
<gene>
    <name evidence="2" type="ORF">AK830_g9348</name>
</gene>
<feature type="compositionally biased region" description="Basic and acidic residues" evidence="1">
    <location>
        <begin position="108"/>
        <end position="137"/>
    </location>
</feature>
<evidence type="ECO:0000313" key="3">
    <source>
        <dbReference type="Proteomes" id="UP000050424"/>
    </source>
</evidence>
<feature type="compositionally biased region" description="Basic residues" evidence="1">
    <location>
        <begin position="96"/>
        <end position="107"/>
    </location>
</feature>
<dbReference type="EMBL" id="LKCW01000173">
    <property type="protein sequence ID" value="KPM37205.1"/>
    <property type="molecule type" value="Genomic_DNA"/>
</dbReference>